<dbReference type="PANTHER" id="PTHR10908">
    <property type="entry name" value="SEROTONIN N-ACETYLTRANSFERASE"/>
    <property type="match status" value="1"/>
</dbReference>
<dbReference type="HOGENOM" id="CLU_061829_2_0_9"/>
<dbReference type="InterPro" id="IPR016181">
    <property type="entry name" value="Acyl_CoA_acyltransferase"/>
</dbReference>
<dbReference type="STRING" id="1192197.JBW_03206"/>
<keyword evidence="1 4" id="KW-0808">Transferase</keyword>
<evidence type="ECO:0000259" key="3">
    <source>
        <dbReference type="PROSITE" id="PS51186"/>
    </source>
</evidence>
<dbReference type="KEGG" id="pft:JBW_03206"/>
<reference evidence="5" key="2">
    <citation type="submission" date="2015-02" db="EMBL/GenBank/DDBJ databases">
        <title>Complete Genome Sequence of Pelosinus fermentans JBW45.</title>
        <authorList>
            <person name="De Leon K.B."/>
            <person name="Utturkar S.M."/>
            <person name="Camilleri L.B."/>
            <person name="Arkin A.P."/>
            <person name="Fields M.W."/>
            <person name="Brown S.D."/>
            <person name="Wall J.D."/>
        </authorList>
    </citation>
    <scope>NUCLEOTIDE SEQUENCE [LARGE SCALE GENOMIC DNA]</scope>
    <source>
        <strain evidence="5">JBW45</strain>
    </source>
</reference>
<gene>
    <name evidence="4" type="ORF">JBW_03206</name>
</gene>
<dbReference type="PANTHER" id="PTHR10908:SF0">
    <property type="entry name" value="SEROTONIN N-ACETYLTRANSFERASE"/>
    <property type="match status" value="1"/>
</dbReference>
<evidence type="ECO:0000313" key="5">
    <source>
        <dbReference type="Proteomes" id="UP000005361"/>
    </source>
</evidence>
<protein>
    <submittedName>
        <fullName evidence="4">GCN5-related N-acetyltransferase</fullName>
    </submittedName>
</protein>
<name>I9DED2_9FIRM</name>
<evidence type="ECO:0000256" key="1">
    <source>
        <dbReference type="ARBA" id="ARBA00022679"/>
    </source>
</evidence>
<dbReference type="OrthoDB" id="9800962at2"/>
<dbReference type="InterPro" id="IPR051635">
    <property type="entry name" value="SNAT-like"/>
</dbReference>
<sequence length="166" mass="18565">MIEITIRNVRPEDLERVAEIETICFSAAEAATRESLKARIAAFPECFFIAEKEGVLIGFVNGCITNSPVIYDELFYSTQHHIPNGQNLAVFGLDVIPEYRCKGIAAQLMNHLIQIAKNTGRKSIILTCKDPLVHYYESLGYVNNGLSKSTHGGSQWFDMTLTLVRI</sequence>
<evidence type="ECO:0000256" key="2">
    <source>
        <dbReference type="ARBA" id="ARBA00023315"/>
    </source>
</evidence>
<dbReference type="EMBL" id="CP010978">
    <property type="protein sequence ID" value="AJQ28547.1"/>
    <property type="molecule type" value="Genomic_DNA"/>
</dbReference>
<dbReference type="Gene3D" id="3.40.630.30">
    <property type="match status" value="1"/>
</dbReference>
<feature type="domain" description="N-acetyltransferase" evidence="3">
    <location>
        <begin position="4"/>
        <end position="164"/>
    </location>
</feature>
<dbReference type="AlphaFoldDB" id="I9DED2"/>
<reference evidence="4 5" key="1">
    <citation type="journal article" date="2015" name="Genome Announc.">
        <title>Complete Genome Sequence of Pelosinus fermentans JBW45, a Member of a Remarkably Competitive Group of Negativicutes in the Firmicutes Phylum.</title>
        <authorList>
            <person name="De Leon K.B."/>
            <person name="Utturkar S.M."/>
            <person name="Camilleri L.B."/>
            <person name="Elias D.A."/>
            <person name="Arkin A.P."/>
            <person name="Fields M.W."/>
            <person name="Brown S.D."/>
            <person name="Wall J.D."/>
        </authorList>
    </citation>
    <scope>NUCLEOTIDE SEQUENCE [LARGE SCALE GENOMIC DNA]</scope>
    <source>
        <strain evidence="4 5">JBW45</strain>
    </source>
</reference>
<dbReference type="RefSeq" id="WP_007958219.1">
    <property type="nucleotide sequence ID" value="NZ_CP010978.1"/>
</dbReference>
<dbReference type="SUPFAM" id="SSF55729">
    <property type="entry name" value="Acyl-CoA N-acyltransferases (Nat)"/>
    <property type="match status" value="1"/>
</dbReference>
<dbReference type="Pfam" id="PF00583">
    <property type="entry name" value="Acetyltransf_1"/>
    <property type="match status" value="1"/>
</dbReference>
<dbReference type="InterPro" id="IPR000182">
    <property type="entry name" value="GNAT_dom"/>
</dbReference>
<evidence type="ECO:0000313" key="4">
    <source>
        <dbReference type="EMBL" id="AJQ28547.1"/>
    </source>
</evidence>
<dbReference type="Proteomes" id="UP000005361">
    <property type="component" value="Chromosome"/>
</dbReference>
<dbReference type="GO" id="GO:0008080">
    <property type="term" value="F:N-acetyltransferase activity"/>
    <property type="evidence" value="ECO:0007669"/>
    <property type="project" value="UniProtKB-ARBA"/>
</dbReference>
<proteinExistence type="predicted"/>
<organism evidence="4 5">
    <name type="scientific">Pelosinus fermentans JBW45</name>
    <dbReference type="NCBI Taxonomy" id="1192197"/>
    <lineage>
        <taxon>Bacteria</taxon>
        <taxon>Bacillati</taxon>
        <taxon>Bacillota</taxon>
        <taxon>Negativicutes</taxon>
        <taxon>Selenomonadales</taxon>
        <taxon>Sporomusaceae</taxon>
        <taxon>Pelosinus</taxon>
    </lineage>
</organism>
<accession>I9DED2</accession>
<dbReference type="CDD" id="cd04301">
    <property type="entry name" value="NAT_SF"/>
    <property type="match status" value="1"/>
</dbReference>
<keyword evidence="2" id="KW-0012">Acyltransferase</keyword>
<dbReference type="PROSITE" id="PS51186">
    <property type="entry name" value="GNAT"/>
    <property type="match status" value="1"/>
</dbReference>